<sequence length="61" mass="7196">MLDSFILPFSSYYCQVMFDPDSLPKTVFTASFRLYEFKRLPVGDYNAPVTFQRLIIIKMFS</sequence>
<reference evidence="1" key="1">
    <citation type="submission" date="2021-10" db="EMBL/GenBank/DDBJ databases">
        <title>Tropical sea cucumber genome reveals ecological adaptation and Cuvierian tubules defense mechanism.</title>
        <authorList>
            <person name="Chen T."/>
        </authorList>
    </citation>
    <scope>NUCLEOTIDE SEQUENCE</scope>
    <source>
        <strain evidence="1">Nanhai2018</strain>
        <tissue evidence="1">Muscle</tissue>
    </source>
</reference>
<dbReference type="EMBL" id="JAIZAY010000011">
    <property type="protein sequence ID" value="KAJ8033162.1"/>
    <property type="molecule type" value="Genomic_DNA"/>
</dbReference>
<dbReference type="Gene3D" id="3.30.70.270">
    <property type="match status" value="1"/>
</dbReference>
<dbReference type="Proteomes" id="UP001152320">
    <property type="component" value="Chromosome 11"/>
</dbReference>
<dbReference type="InterPro" id="IPR043502">
    <property type="entry name" value="DNA/RNA_pol_sf"/>
</dbReference>
<gene>
    <name evidence="1" type="ORF">HOLleu_23314</name>
</gene>
<name>A0A9Q1H2U0_HOLLE</name>
<protein>
    <submittedName>
        <fullName evidence="1">Uncharacterized protein</fullName>
    </submittedName>
</protein>
<dbReference type="AlphaFoldDB" id="A0A9Q1H2U0"/>
<dbReference type="SUPFAM" id="SSF56672">
    <property type="entry name" value="DNA/RNA polymerases"/>
    <property type="match status" value="1"/>
</dbReference>
<dbReference type="Gene3D" id="3.10.10.10">
    <property type="entry name" value="HIV Type 1 Reverse Transcriptase, subunit A, domain 1"/>
    <property type="match status" value="1"/>
</dbReference>
<proteinExistence type="predicted"/>
<evidence type="ECO:0000313" key="2">
    <source>
        <dbReference type="Proteomes" id="UP001152320"/>
    </source>
</evidence>
<comment type="caution">
    <text evidence="1">The sequence shown here is derived from an EMBL/GenBank/DDBJ whole genome shotgun (WGS) entry which is preliminary data.</text>
</comment>
<keyword evidence="2" id="KW-1185">Reference proteome</keyword>
<organism evidence="1 2">
    <name type="scientific">Holothuria leucospilota</name>
    <name type="common">Black long sea cucumber</name>
    <name type="synonym">Mertensiothuria leucospilota</name>
    <dbReference type="NCBI Taxonomy" id="206669"/>
    <lineage>
        <taxon>Eukaryota</taxon>
        <taxon>Metazoa</taxon>
        <taxon>Echinodermata</taxon>
        <taxon>Eleutherozoa</taxon>
        <taxon>Echinozoa</taxon>
        <taxon>Holothuroidea</taxon>
        <taxon>Aspidochirotacea</taxon>
        <taxon>Aspidochirotida</taxon>
        <taxon>Holothuriidae</taxon>
        <taxon>Holothuria</taxon>
    </lineage>
</organism>
<accession>A0A9Q1H2U0</accession>
<dbReference type="InterPro" id="IPR043128">
    <property type="entry name" value="Rev_trsase/Diguanyl_cyclase"/>
</dbReference>
<evidence type="ECO:0000313" key="1">
    <source>
        <dbReference type="EMBL" id="KAJ8033162.1"/>
    </source>
</evidence>